<organism evidence="1 4">
    <name type="scientific">Methanothrix harundinacea</name>
    <dbReference type="NCBI Taxonomy" id="301375"/>
    <lineage>
        <taxon>Archaea</taxon>
        <taxon>Methanobacteriati</taxon>
        <taxon>Methanobacteriota</taxon>
        <taxon>Stenosarchaea group</taxon>
        <taxon>Methanomicrobia</taxon>
        <taxon>Methanotrichales</taxon>
        <taxon>Methanotrichaceae</taxon>
        <taxon>Methanothrix</taxon>
    </lineage>
</organism>
<dbReference type="AlphaFoldDB" id="A0A117LFJ5"/>
<dbReference type="PATRIC" id="fig|301375.6.peg.854"/>
<reference evidence="3 4" key="2">
    <citation type="journal article" date="2015" name="MBio">
        <title>Genome-Resolved Metagenomic Analysis Reveals Roles for Candidate Phyla and Other Microbial Community Members in Biogeochemical Transformations in Oil Reservoirs.</title>
        <authorList>
            <person name="Hu P."/>
            <person name="Tom L."/>
            <person name="Singh A."/>
            <person name="Thomas B.C."/>
            <person name="Baker B.J."/>
            <person name="Piceno Y.M."/>
            <person name="Andersen G.L."/>
            <person name="Banfield J.F."/>
        </authorList>
    </citation>
    <scope>NUCLEOTIDE SEQUENCE [LARGE SCALE GENOMIC DNA]</scope>
    <source>
        <strain evidence="1">57_489</strain>
    </source>
</reference>
<dbReference type="Proteomes" id="UP000053961">
    <property type="component" value="Unassembled WGS sequence"/>
</dbReference>
<dbReference type="EMBL" id="LGFT01000026">
    <property type="protein sequence ID" value="KUK44397.1"/>
    <property type="molecule type" value="Genomic_DNA"/>
</dbReference>
<evidence type="ECO:0000313" key="3">
    <source>
        <dbReference type="Proteomes" id="UP000053961"/>
    </source>
</evidence>
<dbReference type="EMBL" id="LGHB01000028">
    <property type="protein sequence ID" value="KUK95721.1"/>
    <property type="molecule type" value="Genomic_DNA"/>
</dbReference>
<gene>
    <name evidence="1" type="ORF">XD72_1236</name>
    <name evidence="2" type="ORF">XE07_1661</name>
</gene>
<evidence type="ECO:0000313" key="1">
    <source>
        <dbReference type="EMBL" id="KUK44397.1"/>
    </source>
</evidence>
<sequence length="186" mass="20947">MVVIFQLDDKTVYAEDEEWRVEFEDGSAVELGVIFEAADLADTEGFGDEEYSVIVEAEILPRPESLDEEVVLEVSEDEDPSRERLIFDLYRHYGGVPVNIDALQPARASCGASAFVADQVVRGQKTASGQTIEVRHFKSVEDALTFTREFYIFMSPIIFEFLDWVLDQPLGGGTGWDKIRRLSKGE</sequence>
<reference evidence="2" key="1">
    <citation type="journal article" date="2015" name="MBio">
        <title>Genome-resolved metagenomic analysis reveals roles for candidate phyla and other microbial community members in biogeochemical transformations in oil reservoirs.</title>
        <authorList>
            <person name="Hu P."/>
            <person name="Tom L."/>
            <person name="Singh A."/>
            <person name="Thomas B.C."/>
            <person name="Baker B.J."/>
            <person name="Piceno Y.M."/>
            <person name="Andersen G.L."/>
            <person name="Banfield J.F."/>
        </authorList>
    </citation>
    <scope>NUCLEOTIDE SEQUENCE [LARGE SCALE GENOMIC DNA]</scope>
    <source>
        <strain evidence="2">56_747</strain>
    </source>
</reference>
<evidence type="ECO:0000313" key="4">
    <source>
        <dbReference type="Proteomes" id="UP000057043"/>
    </source>
</evidence>
<comment type="caution">
    <text evidence="1">The sequence shown here is derived from an EMBL/GenBank/DDBJ whole genome shotgun (WGS) entry which is preliminary data.</text>
</comment>
<proteinExistence type="predicted"/>
<protein>
    <submittedName>
        <fullName evidence="1">Uncharacterized protein</fullName>
    </submittedName>
</protein>
<dbReference type="Proteomes" id="UP000057043">
    <property type="component" value="Unassembled WGS sequence"/>
</dbReference>
<name>A0A117LFJ5_9EURY</name>
<accession>A0A117LFJ5</accession>
<evidence type="ECO:0000313" key="2">
    <source>
        <dbReference type="EMBL" id="KUK95721.1"/>
    </source>
</evidence>